<sequence>MSSSKSRWLIINFVTSISKRVYYPPLVFSILHMQNSRYILHYYCIWVEILDDIDVISYK</sequence>
<dbReference type="AlphaFoldDB" id="A0A1S8AY83"/>
<accession>A0A1S8AY83</accession>
<protein>
    <submittedName>
        <fullName evidence="1">Uncharacterized protein</fullName>
    </submittedName>
</protein>
<comment type="caution">
    <text evidence="1">The sequence shown here is derived from an EMBL/GenBank/DDBJ whole genome shotgun (WGS) entry which is preliminary data.</text>
</comment>
<evidence type="ECO:0000313" key="1">
    <source>
        <dbReference type="EMBL" id="OLZ41511.1"/>
    </source>
</evidence>
<keyword evidence="2" id="KW-1185">Reference proteome</keyword>
<name>A0A1S8AY83_9EURY</name>
<evidence type="ECO:0000313" key="2">
    <source>
        <dbReference type="Proteomes" id="UP000189370"/>
    </source>
</evidence>
<proteinExistence type="predicted"/>
<reference evidence="2" key="1">
    <citation type="submission" date="2016-04" db="EMBL/GenBank/DDBJ databases">
        <authorList>
            <person name="Chen S.-C."/>
            <person name="Lai M.-C."/>
        </authorList>
    </citation>
    <scope>NUCLEOTIDE SEQUENCE [LARGE SCALE GENOMIC DNA]</scope>
    <source>
        <strain evidence="2">AB14</strain>
    </source>
</reference>
<organism evidence="1 2">
    <name type="scientific">Natrinema saccharevitans</name>
    <dbReference type="NCBI Taxonomy" id="301967"/>
    <lineage>
        <taxon>Archaea</taxon>
        <taxon>Methanobacteriati</taxon>
        <taxon>Methanobacteriota</taxon>
        <taxon>Stenosarchaea group</taxon>
        <taxon>Halobacteria</taxon>
        <taxon>Halobacteriales</taxon>
        <taxon>Natrialbaceae</taxon>
        <taxon>Natrinema</taxon>
    </lineage>
</organism>
<dbReference type="Proteomes" id="UP000189370">
    <property type="component" value="Unassembled WGS sequence"/>
</dbReference>
<dbReference type="EMBL" id="LWLN01000001">
    <property type="protein sequence ID" value="OLZ41511.1"/>
    <property type="molecule type" value="Genomic_DNA"/>
</dbReference>
<gene>
    <name evidence="1" type="ORF">A6E15_11185</name>
</gene>